<dbReference type="PANTHER" id="PTHR42894">
    <property type="entry name" value="N-(5'-PHOSPHORIBOSYL)ANTHRANILATE ISOMERASE"/>
    <property type="match status" value="1"/>
</dbReference>
<evidence type="ECO:0000313" key="11">
    <source>
        <dbReference type="EMBL" id="GAL84559.1"/>
    </source>
</evidence>
<dbReference type="eggNOG" id="COG0135">
    <property type="taxonomic scope" value="Bacteria"/>
</dbReference>
<dbReference type="Pfam" id="PF00697">
    <property type="entry name" value="PRAI"/>
    <property type="match status" value="1"/>
</dbReference>
<dbReference type="EC" id="5.3.1.24" evidence="3 9"/>
<dbReference type="STRING" id="153721.MYP_1787"/>
<keyword evidence="5 9" id="KW-0028">Amino-acid biosynthesis</keyword>
<dbReference type="InterPro" id="IPR011060">
    <property type="entry name" value="RibuloseP-bd_barrel"/>
</dbReference>
<dbReference type="EMBL" id="BBLT01000003">
    <property type="protein sequence ID" value="GAL84559.1"/>
    <property type="molecule type" value="Genomic_DNA"/>
</dbReference>
<proteinExistence type="inferred from homology"/>
<evidence type="ECO:0000256" key="2">
    <source>
        <dbReference type="ARBA" id="ARBA00004664"/>
    </source>
</evidence>
<comment type="catalytic activity">
    <reaction evidence="1 9">
        <text>N-(5-phospho-beta-D-ribosyl)anthranilate = 1-(2-carboxyphenylamino)-1-deoxy-D-ribulose 5-phosphate</text>
        <dbReference type="Rhea" id="RHEA:21540"/>
        <dbReference type="ChEBI" id="CHEBI:18277"/>
        <dbReference type="ChEBI" id="CHEBI:58613"/>
        <dbReference type="EC" id="5.3.1.24"/>
    </reaction>
</comment>
<dbReference type="HAMAP" id="MF_00135">
    <property type="entry name" value="PRAI"/>
    <property type="match status" value="1"/>
</dbReference>
<dbReference type="InterPro" id="IPR013785">
    <property type="entry name" value="Aldolase_TIM"/>
</dbReference>
<dbReference type="SUPFAM" id="SSF51366">
    <property type="entry name" value="Ribulose-phoshate binding barrel"/>
    <property type="match status" value="1"/>
</dbReference>
<evidence type="ECO:0000313" key="12">
    <source>
        <dbReference type="Proteomes" id="UP000030185"/>
    </source>
</evidence>
<comment type="similarity">
    <text evidence="9">Belongs to the TrpF family.</text>
</comment>
<evidence type="ECO:0000256" key="6">
    <source>
        <dbReference type="ARBA" id="ARBA00022822"/>
    </source>
</evidence>
<feature type="domain" description="N-(5'phosphoribosyl) anthranilate isomerase (PRAI)" evidence="10">
    <location>
        <begin position="3"/>
        <end position="195"/>
    </location>
</feature>
<dbReference type="Proteomes" id="UP000030185">
    <property type="component" value="Unassembled WGS sequence"/>
</dbReference>
<dbReference type="PANTHER" id="PTHR42894:SF1">
    <property type="entry name" value="N-(5'-PHOSPHORIBOSYL)ANTHRANILATE ISOMERASE"/>
    <property type="match status" value="1"/>
</dbReference>
<evidence type="ECO:0000256" key="7">
    <source>
        <dbReference type="ARBA" id="ARBA00023141"/>
    </source>
</evidence>
<dbReference type="InterPro" id="IPR001240">
    <property type="entry name" value="PRAI_dom"/>
</dbReference>
<protein>
    <recommendedName>
        <fullName evidence="4 9">N-(5'-phosphoribosyl)anthranilate isomerase</fullName>
        <shortName evidence="9">PRAI</shortName>
        <ecNumber evidence="3 9">5.3.1.24</ecNumber>
    </recommendedName>
</protein>
<comment type="pathway">
    <text evidence="2 9">Amino-acid biosynthesis; L-tryptophan biosynthesis; L-tryptophan from chorismate: step 3/5.</text>
</comment>
<dbReference type="UniPathway" id="UPA00035">
    <property type="reaction ID" value="UER00042"/>
</dbReference>
<organism evidence="11 12">
    <name type="scientific">Sporocytophaga myxococcoides</name>
    <dbReference type="NCBI Taxonomy" id="153721"/>
    <lineage>
        <taxon>Bacteria</taxon>
        <taxon>Pseudomonadati</taxon>
        <taxon>Bacteroidota</taxon>
        <taxon>Cytophagia</taxon>
        <taxon>Cytophagales</taxon>
        <taxon>Cytophagaceae</taxon>
        <taxon>Sporocytophaga</taxon>
    </lineage>
</organism>
<dbReference type="CDD" id="cd00405">
    <property type="entry name" value="PRAI"/>
    <property type="match status" value="1"/>
</dbReference>
<name>A0A098LDN6_9BACT</name>
<dbReference type="GO" id="GO:0000162">
    <property type="term" value="P:L-tryptophan biosynthetic process"/>
    <property type="evidence" value="ECO:0007669"/>
    <property type="project" value="UniProtKB-UniRule"/>
</dbReference>
<evidence type="ECO:0000256" key="5">
    <source>
        <dbReference type="ARBA" id="ARBA00022605"/>
    </source>
</evidence>
<keyword evidence="6 9" id="KW-0822">Tryptophan biosynthesis</keyword>
<evidence type="ECO:0000256" key="3">
    <source>
        <dbReference type="ARBA" id="ARBA00012572"/>
    </source>
</evidence>
<dbReference type="InterPro" id="IPR044643">
    <property type="entry name" value="TrpF_fam"/>
</dbReference>
<evidence type="ECO:0000256" key="8">
    <source>
        <dbReference type="ARBA" id="ARBA00023235"/>
    </source>
</evidence>
<keyword evidence="12" id="KW-1185">Reference proteome</keyword>
<keyword evidence="7 9" id="KW-0057">Aromatic amino acid biosynthesis</keyword>
<sequence>MREEENLKQLIQVGPHYIGFIFYKKSKRFVGDNDAISFIKPLNIPKVGVFVNEANSEIIRHAKALDLHMIQLHGDESPAQADELKSLGLKVIKVFSVSNQLPAEEFSKFKKAADFFLLDTKTDAYGGSGQRFDWSVLKDYDNEVPLFLSGGIGEEHLEEISDLNKKLNIHAIDVNSRFEISPALKNIDSISSFAQKLKAL</sequence>
<accession>A0A098LDN6</accession>
<comment type="caution">
    <text evidence="11">The sequence shown here is derived from an EMBL/GenBank/DDBJ whole genome shotgun (WGS) entry which is preliminary data.</text>
</comment>
<dbReference type="AlphaFoldDB" id="A0A098LDN6"/>
<dbReference type="Gene3D" id="3.20.20.70">
    <property type="entry name" value="Aldolase class I"/>
    <property type="match status" value="1"/>
</dbReference>
<evidence type="ECO:0000256" key="1">
    <source>
        <dbReference type="ARBA" id="ARBA00001164"/>
    </source>
</evidence>
<evidence type="ECO:0000256" key="4">
    <source>
        <dbReference type="ARBA" id="ARBA00022272"/>
    </source>
</evidence>
<evidence type="ECO:0000256" key="9">
    <source>
        <dbReference type="HAMAP-Rule" id="MF_00135"/>
    </source>
</evidence>
<dbReference type="GO" id="GO:0004640">
    <property type="term" value="F:phosphoribosylanthranilate isomerase activity"/>
    <property type="evidence" value="ECO:0007669"/>
    <property type="project" value="UniProtKB-UniRule"/>
</dbReference>
<evidence type="ECO:0000259" key="10">
    <source>
        <dbReference type="Pfam" id="PF00697"/>
    </source>
</evidence>
<gene>
    <name evidence="9" type="primary">trpF</name>
    <name evidence="11" type="ORF">MYP_1787</name>
</gene>
<keyword evidence="8 9" id="KW-0413">Isomerase</keyword>
<reference evidence="11 12" key="1">
    <citation type="submission" date="2014-09" db="EMBL/GenBank/DDBJ databases">
        <title>Sporocytophaga myxococcoides PG-01 genome sequencing.</title>
        <authorList>
            <person name="Liu L."/>
            <person name="Gao P.J."/>
            <person name="Chen G.J."/>
            <person name="Wang L.S."/>
        </authorList>
    </citation>
    <scope>NUCLEOTIDE SEQUENCE [LARGE SCALE GENOMIC DNA]</scope>
    <source>
        <strain evidence="11 12">PG-01</strain>
    </source>
</reference>